<dbReference type="KEGG" id="hlc:CHINAEXTREME17405"/>
<reference evidence="2 5" key="1">
    <citation type="journal article" date="2011" name="J. Bacteriol.">
        <title>Genome sequence of Halobiforma lacisalsi AJ5, an extremely halophilic archaeon which harbors a bop gene.</title>
        <authorList>
            <person name="Jiang X."/>
            <person name="Wang S."/>
            <person name="Cheng H."/>
            <person name="Huo Y."/>
            <person name="Zhang X."/>
            <person name="Zhu X."/>
            <person name="Han X."/>
            <person name="Ni P."/>
            <person name="Wu M."/>
        </authorList>
    </citation>
    <scope>NUCLEOTIDE SEQUENCE [LARGE SCALE GENOMIC DNA]</scope>
    <source>
        <strain evidence="2 5">AJ5</strain>
    </source>
</reference>
<dbReference type="AlphaFoldDB" id="M0LGL7"/>
<evidence type="ECO:0000313" key="4">
    <source>
        <dbReference type="Proteomes" id="UP000011555"/>
    </source>
</evidence>
<sequence length="91" mass="9547">MTPTADRPSDRIPRKFGALCSSDGGTGYTKYSEPASAGDESVPSVWPSRPAAVFRRADAGTISTVACGESGRWHIVINRLVLVGSTTCVSC</sequence>
<reference evidence="2" key="3">
    <citation type="submission" date="2017-01" db="EMBL/GenBank/DDBJ databases">
        <authorList>
            <person name="Mah S.A."/>
            <person name="Swanson W.J."/>
            <person name="Moy G.W."/>
            <person name="Vacquier V.D."/>
        </authorList>
    </citation>
    <scope>NUCLEOTIDE SEQUENCE</scope>
    <source>
        <strain evidence="2">AJ5</strain>
    </source>
</reference>
<proteinExistence type="predicted"/>
<gene>
    <name evidence="3" type="ORF">C445_13742</name>
    <name evidence="2" type="ORF">CHINAEXTREME_17405</name>
</gene>
<reference evidence="3 4" key="2">
    <citation type="journal article" date="2014" name="PLoS Genet.">
        <title>Phylogenetically driven sequencing of extremely halophilic archaea reveals strategies for static and dynamic osmo-response.</title>
        <authorList>
            <person name="Becker E.A."/>
            <person name="Seitzer P.M."/>
            <person name="Tritt A."/>
            <person name="Larsen D."/>
            <person name="Krusor M."/>
            <person name="Yao A.I."/>
            <person name="Wu D."/>
            <person name="Madern D."/>
            <person name="Eisen J.A."/>
            <person name="Darling A.E."/>
            <person name="Facciotti M.T."/>
        </authorList>
    </citation>
    <scope>NUCLEOTIDE SEQUENCE [LARGE SCALE GENOMIC DNA]</scope>
    <source>
        <strain evidence="3 4">AJ5</strain>
    </source>
</reference>
<dbReference type="Proteomes" id="UP000011555">
    <property type="component" value="Unassembled WGS sequence"/>
</dbReference>
<protein>
    <submittedName>
        <fullName evidence="3">Uncharacterized protein</fullName>
    </submittedName>
</protein>
<evidence type="ECO:0000313" key="3">
    <source>
        <dbReference type="EMBL" id="EMA31549.1"/>
    </source>
</evidence>
<name>M0LGL7_NATLA</name>
<keyword evidence="4" id="KW-1185">Reference proteome</keyword>
<evidence type="ECO:0000313" key="2">
    <source>
        <dbReference type="EMBL" id="APW99437.1"/>
    </source>
</evidence>
<dbReference type="Proteomes" id="UP000186547">
    <property type="component" value="Chromosome"/>
</dbReference>
<feature type="region of interest" description="Disordered" evidence="1">
    <location>
        <begin position="1"/>
        <end position="43"/>
    </location>
</feature>
<organism evidence="3 4">
    <name type="scientific">Natronobacterium lacisalsi AJ5</name>
    <dbReference type="NCBI Taxonomy" id="358396"/>
    <lineage>
        <taxon>Archaea</taxon>
        <taxon>Methanobacteriati</taxon>
        <taxon>Methanobacteriota</taxon>
        <taxon>Stenosarchaea group</taxon>
        <taxon>Halobacteria</taxon>
        <taxon>Halobacteriales</taxon>
        <taxon>Natrialbaceae</taxon>
        <taxon>Natronobacterium</taxon>
    </lineage>
</organism>
<dbReference type="EMBL" id="CP019285">
    <property type="protein sequence ID" value="APW99437.1"/>
    <property type="molecule type" value="Genomic_DNA"/>
</dbReference>
<evidence type="ECO:0000256" key="1">
    <source>
        <dbReference type="SAM" id="MobiDB-lite"/>
    </source>
</evidence>
<accession>M0LGL7</accession>
<dbReference type="EMBL" id="AOLZ01000044">
    <property type="protein sequence ID" value="EMA31549.1"/>
    <property type="molecule type" value="Genomic_DNA"/>
</dbReference>
<evidence type="ECO:0000313" key="5">
    <source>
        <dbReference type="Proteomes" id="UP000186547"/>
    </source>
</evidence>